<keyword evidence="3" id="KW-1185">Reference proteome</keyword>
<reference evidence="2" key="1">
    <citation type="journal article" date="2023" name="Mol. Biol. Evol.">
        <title>Third-Generation Sequencing Reveals the Adaptive Role of the Epigenome in Three Deep-Sea Polychaetes.</title>
        <authorList>
            <person name="Perez M."/>
            <person name="Aroh O."/>
            <person name="Sun Y."/>
            <person name="Lan Y."/>
            <person name="Juniper S.K."/>
            <person name="Young C.R."/>
            <person name="Angers B."/>
            <person name="Qian P.Y."/>
        </authorList>
    </citation>
    <scope>NUCLEOTIDE SEQUENCE</scope>
    <source>
        <strain evidence="2">R07B-5</strain>
    </source>
</reference>
<protein>
    <recommendedName>
        <fullName evidence="1">Reverse transcriptase domain-containing protein</fullName>
    </recommendedName>
</protein>
<evidence type="ECO:0000313" key="2">
    <source>
        <dbReference type="EMBL" id="KAK2186562.1"/>
    </source>
</evidence>
<feature type="domain" description="Reverse transcriptase" evidence="1">
    <location>
        <begin position="168"/>
        <end position="269"/>
    </location>
</feature>
<dbReference type="Proteomes" id="UP001209878">
    <property type="component" value="Unassembled WGS sequence"/>
</dbReference>
<dbReference type="AlphaFoldDB" id="A0AAD9P1V4"/>
<dbReference type="PANTHER" id="PTHR47510">
    <property type="entry name" value="REVERSE TRANSCRIPTASE DOMAIN-CONTAINING PROTEIN"/>
    <property type="match status" value="1"/>
</dbReference>
<dbReference type="EMBL" id="JAODUO010000195">
    <property type="protein sequence ID" value="KAK2186562.1"/>
    <property type="molecule type" value="Genomic_DNA"/>
</dbReference>
<dbReference type="Pfam" id="PF00078">
    <property type="entry name" value="RVT_1"/>
    <property type="match status" value="1"/>
</dbReference>
<organism evidence="2 3">
    <name type="scientific">Ridgeia piscesae</name>
    <name type="common">Tubeworm</name>
    <dbReference type="NCBI Taxonomy" id="27915"/>
    <lineage>
        <taxon>Eukaryota</taxon>
        <taxon>Metazoa</taxon>
        <taxon>Spiralia</taxon>
        <taxon>Lophotrochozoa</taxon>
        <taxon>Annelida</taxon>
        <taxon>Polychaeta</taxon>
        <taxon>Sedentaria</taxon>
        <taxon>Canalipalpata</taxon>
        <taxon>Sabellida</taxon>
        <taxon>Siboglinidae</taxon>
        <taxon>Ridgeia</taxon>
    </lineage>
</organism>
<gene>
    <name evidence="2" type="ORF">NP493_195g00000</name>
</gene>
<evidence type="ECO:0000259" key="1">
    <source>
        <dbReference type="Pfam" id="PF00078"/>
    </source>
</evidence>
<dbReference type="PANTHER" id="PTHR47510:SF3">
    <property type="entry name" value="ENDO_EXONUCLEASE_PHOSPHATASE DOMAIN-CONTAINING PROTEIN"/>
    <property type="match status" value="1"/>
</dbReference>
<name>A0AAD9P1V4_RIDPI</name>
<proteinExistence type="predicted"/>
<evidence type="ECO:0000313" key="3">
    <source>
        <dbReference type="Proteomes" id="UP001209878"/>
    </source>
</evidence>
<accession>A0AAD9P1V4</accession>
<sequence>MSGDLNQAIILRNNVNRAASKLKYNCYQTQVAAMHESGSHDWWKHMKTIMGLKTNGKSCMQGLANKTTDGDCSLLANTMNDFFVSVSDHLPRLNKSHKVFDVNEELPDQYVISVCTTFKALESVKANKATGPDNNVLAPPLTAIFNKSLREGVLPMEWKMVNVIPLPKTSPPVSIEKDIRPISLTPIAAKVLESIMMKWVDETIEGEIDAKQFGGISGTSTTDVLVELVHMWYQATDKLNSYVRVVMLDFSKAFDLIDHHVLLGKLQACCPLQAGCPHIF</sequence>
<comment type="caution">
    <text evidence="2">The sequence shown here is derived from an EMBL/GenBank/DDBJ whole genome shotgun (WGS) entry which is preliminary data.</text>
</comment>
<dbReference type="InterPro" id="IPR000477">
    <property type="entry name" value="RT_dom"/>
</dbReference>